<evidence type="ECO:0000313" key="1">
    <source>
        <dbReference type="EMBL" id="GFQ83528.1"/>
    </source>
</evidence>
<comment type="caution">
    <text evidence="1">The sequence shown here is derived from an EMBL/GenBank/DDBJ whole genome shotgun (WGS) entry which is preliminary data.</text>
</comment>
<reference evidence="1" key="1">
    <citation type="submission" date="2020-07" db="EMBL/GenBank/DDBJ databases">
        <title>Multicomponent nature underlies the extraordinary mechanical properties of spider dragline silk.</title>
        <authorList>
            <person name="Kono N."/>
            <person name="Nakamura H."/>
            <person name="Mori M."/>
            <person name="Yoshida Y."/>
            <person name="Ohtoshi R."/>
            <person name="Malay A.D."/>
            <person name="Moran D.A.P."/>
            <person name="Tomita M."/>
            <person name="Numata K."/>
            <person name="Arakawa K."/>
        </authorList>
    </citation>
    <scope>NUCLEOTIDE SEQUENCE</scope>
</reference>
<keyword evidence="2" id="KW-1185">Reference proteome</keyword>
<proteinExistence type="predicted"/>
<protein>
    <submittedName>
        <fullName evidence="1">Uncharacterized protein</fullName>
    </submittedName>
</protein>
<evidence type="ECO:0000313" key="2">
    <source>
        <dbReference type="Proteomes" id="UP000887116"/>
    </source>
</evidence>
<sequence length="85" mass="9921">MCANQKKDRYSRELEKLKSTLVMLDATIAVVKFFCFNYQKTLLVWITVDKSLEYAMKMENASPLVCNEDGEYTRSVINFIKMPIL</sequence>
<dbReference type="Proteomes" id="UP000887116">
    <property type="component" value="Unassembled WGS sequence"/>
</dbReference>
<accession>A0A8X6FLR7</accession>
<organism evidence="1 2">
    <name type="scientific">Trichonephila clavata</name>
    <name type="common">Joro spider</name>
    <name type="synonym">Nephila clavata</name>
    <dbReference type="NCBI Taxonomy" id="2740835"/>
    <lineage>
        <taxon>Eukaryota</taxon>
        <taxon>Metazoa</taxon>
        <taxon>Ecdysozoa</taxon>
        <taxon>Arthropoda</taxon>
        <taxon>Chelicerata</taxon>
        <taxon>Arachnida</taxon>
        <taxon>Araneae</taxon>
        <taxon>Araneomorphae</taxon>
        <taxon>Entelegynae</taxon>
        <taxon>Araneoidea</taxon>
        <taxon>Nephilidae</taxon>
        <taxon>Trichonephila</taxon>
    </lineage>
</organism>
<gene>
    <name evidence="1" type="ORF">TNCT_634111</name>
</gene>
<dbReference type="EMBL" id="BMAO01012730">
    <property type="protein sequence ID" value="GFQ83528.1"/>
    <property type="molecule type" value="Genomic_DNA"/>
</dbReference>
<name>A0A8X6FLR7_TRICU</name>
<dbReference type="AlphaFoldDB" id="A0A8X6FLR7"/>